<proteinExistence type="predicted"/>
<accession>A0A3M7PRT3</accession>
<gene>
    <name evidence="1" type="ORF">BpHYR1_029397</name>
</gene>
<dbReference type="EMBL" id="REGN01009146">
    <property type="protein sequence ID" value="RNA01852.1"/>
    <property type="molecule type" value="Genomic_DNA"/>
</dbReference>
<dbReference type="AlphaFoldDB" id="A0A3M7PRT3"/>
<evidence type="ECO:0000313" key="2">
    <source>
        <dbReference type="Proteomes" id="UP000276133"/>
    </source>
</evidence>
<organism evidence="1 2">
    <name type="scientific">Brachionus plicatilis</name>
    <name type="common">Marine rotifer</name>
    <name type="synonym">Brachionus muelleri</name>
    <dbReference type="NCBI Taxonomy" id="10195"/>
    <lineage>
        <taxon>Eukaryota</taxon>
        <taxon>Metazoa</taxon>
        <taxon>Spiralia</taxon>
        <taxon>Gnathifera</taxon>
        <taxon>Rotifera</taxon>
        <taxon>Eurotatoria</taxon>
        <taxon>Monogononta</taxon>
        <taxon>Pseudotrocha</taxon>
        <taxon>Ploima</taxon>
        <taxon>Brachionidae</taxon>
        <taxon>Brachionus</taxon>
    </lineage>
</organism>
<reference evidence="1 2" key="1">
    <citation type="journal article" date="2018" name="Sci. Rep.">
        <title>Genomic signatures of local adaptation to the degree of environmental predictability in rotifers.</title>
        <authorList>
            <person name="Franch-Gras L."/>
            <person name="Hahn C."/>
            <person name="Garcia-Roger E.M."/>
            <person name="Carmona M.J."/>
            <person name="Serra M."/>
            <person name="Gomez A."/>
        </authorList>
    </citation>
    <scope>NUCLEOTIDE SEQUENCE [LARGE SCALE GENOMIC DNA]</scope>
    <source>
        <strain evidence="1">HYR1</strain>
    </source>
</reference>
<protein>
    <submittedName>
        <fullName evidence="1">Uncharacterized protein</fullName>
    </submittedName>
</protein>
<sequence>MINLLLFDEGTIKSNIVSDDNSFTLFALIFFLTFQSRSLHHEYQALEDKAVAITGMFWYLTKHSTSRTSASSSGYSTWLVFPVTGSYLNKIFIFISNFCTITWSIRARI</sequence>
<keyword evidence="2" id="KW-1185">Reference proteome</keyword>
<name>A0A3M7PRT3_BRAPC</name>
<evidence type="ECO:0000313" key="1">
    <source>
        <dbReference type="EMBL" id="RNA01852.1"/>
    </source>
</evidence>
<dbReference type="Proteomes" id="UP000276133">
    <property type="component" value="Unassembled WGS sequence"/>
</dbReference>
<comment type="caution">
    <text evidence="1">The sequence shown here is derived from an EMBL/GenBank/DDBJ whole genome shotgun (WGS) entry which is preliminary data.</text>
</comment>